<evidence type="ECO:0000313" key="1">
    <source>
        <dbReference type="EMBL" id="GME24314.1"/>
    </source>
</evidence>
<dbReference type="Proteomes" id="UP001165186">
    <property type="component" value="Unassembled WGS sequence"/>
</dbReference>
<proteinExistence type="predicted"/>
<comment type="caution">
    <text evidence="1">The sequence shown here is derived from an EMBL/GenBank/DDBJ whole genome shotgun (WGS) entry which is preliminary data.</text>
</comment>
<protein>
    <submittedName>
        <fullName evidence="1">21S rRNA (Uridine-2-o)-methyltransferase mrm2</fullName>
    </submittedName>
</protein>
<organism evidence="1 2">
    <name type="scientific">Neofusicoccum parvum</name>
    <dbReference type="NCBI Taxonomy" id="310453"/>
    <lineage>
        <taxon>Eukaryota</taxon>
        <taxon>Fungi</taxon>
        <taxon>Dikarya</taxon>
        <taxon>Ascomycota</taxon>
        <taxon>Pezizomycotina</taxon>
        <taxon>Dothideomycetes</taxon>
        <taxon>Dothideomycetes incertae sedis</taxon>
        <taxon>Botryosphaeriales</taxon>
        <taxon>Botryosphaeriaceae</taxon>
        <taxon>Neofusicoccum</taxon>
    </lineage>
</organism>
<sequence length="376" mass="41947">MLSLRLMRQLADSALRARPVFLAPCHRRLPQCAPPTTTTRRTLISSTARHEASPACPSAPTSSHPRPRHASSSTRWKNRQGRDRYAKEAKVRGLKSRAAFKLLEMNQRYRLFKPGATVVDLGYAPGSWSQVAIDRTQPGGRVVGIDVIPAQPPRGVSTIQGNFLSEAVRAEVRAYVQDPERGRAVQRHVVWAGEGKEEDGVEEEDEEGEGYTAEELEEQERGYIDRERMAPLIARPDEDGQEGAGVAAAAPAEEGPGLKRLNRRAQDEALGRVVDVVLSDMMMNTSGMAFRDHAGSMDLCLAALTFAFDTLRAGGHFVCKFYQGAEDKALEKKLRRMFEKVFREKPESSRSESKEAFFVALKRKPDPSREEIFREQ</sequence>
<gene>
    <name evidence="1" type="primary">g4557</name>
    <name evidence="1" type="ORF">NpPPO83_00004557</name>
</gene>
<reference evidence="1" key="1">
    <citation type="submission" date="2024-09" db="EMBL/GenBank/DDBJ databases">
        <title>Draft Genome Sequences of Neofusicoccum parvum.</title>
        <authorList>
            <person name="Ashida A."/>
            <person name="Camagna M."/>
            <person name="Tanaka A."/>
            <person name="Takemoto D."/>
        </authorList>
    </citation>
    <scope>NUCLEOTIDE SEQUENCE</scope>
    <source>
        <strain evidence="1">PPO83</strain>
    </source>
</reference>
<dbReference type="EMBL" id="BSXG01000012">
    <property type="protein sequence ID" value="GME24314.1"/>
    <property type="molecule type" value="Genomic_DNA"/>
</dbReference>
<evidence type="ECO:0000313" key="2">
    <source>
        <dbReference type="Proteomes" id="UP001165186"/>
    </source>
</evidence>
<name>A0ACB5RUZ1_9PEZI</name>
<keyword evidence="2" id="KW-1185">Reference proteome</keyword>
<accession>A0ACB5RUZ1</accession>